<feature type="transmembrane region" description="Helical" evidence="5">
    <location>
        <begin position="514"/>
        <end position="535"/>
    </location>
</feature>
<dbReference type="InterPro" id="IPR002523">
    <property type="entry name" value="MgTranspt_CorA/ZnTranspt_ZntB"/>
</dbReference>
<keyword evidence="7" id="KW-1185">Reference proteome</keyword>
<reference evidence="6" key="1">
    <citation type="submission" date="2021-12" db="EMBL/GenBank/DDBJ databases">
        <title>Curvularia clavata genome.</title>
        <authorList>
            <person name="Cao Y."/>
        </authorList>
    </citation>
    <scope>NUCLEOTIDE SEQUENCE</scope>
    <source>
        <strain evidence="6">Yc1106</strain>
    </source>
</reference>
<keyword evidence="2 5" id="KW-0812">Transmembrane</keyword>
<dbReference type="InterPro" id="IPR045863">
    <property type="entry name" value="CorA_TM1_TM2"/>
</dbReference>
<accession>A0A9Q8ZDL8</accession>
<evidence type="ECO:0000256" key="2">
    <source>
        <dbReference type="ARBA" id="ARBA00022692"/>
    </source>
</evidence>
<dbReference type="Gene3D" id="1.20.58.340">
    <property type="entry name" value="Magnesium transport protein CorA, transmembrane region"/>
    <property type="match status" value="1"/>
</dbReference>
<comment type="subcellular location">
    <subcellularLocation>
        <location evidence="1">Cell membrane</location>
        <topology evidence="1">Multi-pass membrane protein</topology>
    </subcellularLocation>
</comment>
<dbReference type="GO" id="GO:0005886">
    <property type="term" value="C:plasma membrane"/>
    <property type="evidence" value="ECO:0007669"/>
    <property type="project" value="UniProtKB-SubCell"/>
</dbReference>
<dbReference type="AlphaFoldDB" id="A0A9Q8ZDL8"/>
<evidence type="ECO:0000256" key="5">
    <source>
        <dbReference type="SAM" id="Phobius"/>
    </source>
</evidence>
<keyword evidence="4 5" id="KW-0472">Membrane</keyword>
<evidence type="ECO:0000256" key="4">
    <source>
        <dbReference type="ARBA" id="ARBA00023136"/>
    </source>
</evidence>
<name>A0A9Q8ZDL8_CURCL</name>
<feature type="transmembrane region" description="Helical" evidence="5">
    <location>
        <begin position="547"/>
        <end position="569"/>
    </location>
</feature>
<dbReference type="Proteomes" id="UP001056012">
    <property type="component" value="Chromosome 5"/>
</dbReference>
<gene>
    <name evidence="6" type="ORF">yc1106_07064</name>
</gene>
<dbReference type="GO" id="GO:0015095">
    <property type="term" value="F:magnesium ion transmembrane transporter activity"/>
    <property type="evidence" value="ECO:0007669"/>
    <property type="project" value="TreeGrafter"/>
</dbReference>
<dbReference type="PANTHER" id="PTHR46494">
    <property type="entry name" value="CORA FAMILY METAL ION TRANSPORTER (EUROFUNG)"/>
    <property type="match status" value="1"/>
</dbReference>
<keyword evidence="3 5" id="KW-1133">Transmembrane helix</keyword>
<dbReference type="GO" id="GO:0015087">
    <property type="term" value="F:cobalt ion transmembrane transporter activity"/>
    <property type="evidence" value="ECO:0007669"/>
    <property type="project" value="TreeGrafter"/>
</dbReference>
<dbReference type="Pfam" id="PF01544">
    <property type="entry name" value="CorA"/>
    <property type="match status" value="1"/>
</dbReference>
<dbReference type="GO" id="GO:0050897">
    <property type="term" value="F:cobalt ion binding"/>
    <property type="evidence" value="ECO:0007669"/>
    <property type="project" value="TreeGrafter"/>
</dbReference>
<protein>
    <submittedName>
        <fullName evidence="6">Uncharacterized protein</fullName>
    </submittedName>
</protein>
<proteinExistence type="predicted"/>
<dbReference type="OrthoDB" id="3231000at2759"/>
<evidence type="ECO:0000256" key="1">
    <source>
        <dbReference type="ARBA" id="ARBA00004651"/>
    </source>
</evidence>
<evidence type="ECO:0000313" key="6">
    <source>
        <dbReference type="EMBL" id="USP79790.1"/>
    </source>
</evidence>
<dbReference type="SUPFAM" id="SSF144083">
    <property type="entry name" value="Magnesium transport protein CorA, transmembrane region"/>
    <property type="match status" value="1"/>
</dbReference>
<dbReference type="GO" id="GO:0000287">
    <property type="term" value="F:magnesium ion binding"/>
    <property type="evidence" value="ECO:0007669"/>
    <property type="project" value="TreeGrafter"/>
</dbReference>
<organism evidence="6 7">
    <name type="scientific">Curvularia clavata</name>
    <dbReference type="NCBI Taxonomy" id="95742"/>
    <lineage>
        <taxon>Eukaryota</taxon>
        <taxon>Fungi</taxon>
        <taxon>Dikarya</taxon>
        <taxon>Ascomycota</taxon>
        <taxon>Pezizomycotina</taxon>
        <taxon>Dothideomycetes</taxon>
        <taxon>Pleosporomycetidae</taxon>
        <taxon>Pleosporales</taxon>
        <taxon>Pleosporineae</taxon>
        <taxon>Pleosporaceae</taxon>
        <taxon>Curvularia</taxon>
    </lineage>
</organism>
<sequence>MSSDYAESDKAPAKTGTIPALWSAKLIPHSAEFPDPYELIGDAYERISVADQWEIQDPKSEKLPYLAHIKSLSTSWKTLRHLADWMQVGTTPLRWNEIKNHPEDRERRAHKTNITFVEYQPAAEPKSIPIQTSSALRETLQSLSHEPGKEPPLRLFVVEDLSQQVIKQLGERFDIDPHFFREQIDDYVWYNTRDPWAIPPSLVSSMKHRQWFRLRNMRLRYHKTEEDYQASRLEANSWNVLRRPDNDENHWHYLDGEGAVVSIIRTRTTVWIGKDKKCGYGTVGIVLLDPTVSQGRPLWYDRDNWLPTPKMETKVYPSIKSSVSWFEDIVQMTTAFPWFERSEGHEINAQVLAKPTLYTICAEWLVVCDYVRTRLSQIEWELEKPHLFRSKGDAIDSSLTRLHTWRRHIPVFRSMVTETLEHALPAAARLTTPSSYSSTAPSSPMSYTGRSLTSDKIVINFNNADGFEDIVPDFRRVLTAINELQERVDRLTSIVTSEISIEDSRRGFKESHNMARITWLATVFIPLTFVAGLYSMNESVSALKETYGWYFLTAVPFTLIVMAIGWVVGGGSLMPWREKKGVGRENKGK</sequence>
<evidence type="ECO:0000313" key="7">
    <source>
        <dbReference type="Proteomes" id="UP001056012"/>
    </source>
</evidence>
<dbReference type="VEuPathDB" id="FungiDB:yc1106_07064"/>
<dbReference type="EMBL" id="CP089278">
    <property type="protein sequence ID" value="USP79790.1"/>
    <property type="molecule type" value="Genomic_DNA"/>
</dbReference>
<dbReference type="PANTHER" id="PTHR46494:SF1">
    <property type="entry name" value="CORA FAMILY METAL ION TRANSPORTER (EUROFUNG)"/>
    <property type="match status" value="1"/>
</dbReference>
<evidence type="ECO:0000256" key="3">
    <source>
        <dbReference type="ARBA" id="ARBA00022989"/>
    </source>
</evidence>